<name>A0ACB6YXT5_THEGA</name>
<accession>A0ACB6YXT5</accession>
<evidence type="ECO:0000313" key="1">
    <source>
        <dbReference type="EMBL" id="KAF9642103.1"/>
    </source>
</evidence>
<keyword evidence="2" id="KW-1185">Reference proteome</keyword>
<protein>
    <submittedName>
        <fullName evidence="1">Uncharacterized protein</fullName>
    </submittedName>
</protein>
<comment type="caution">
    <text evidence="1">The sequence shown here is derived from an EMBL/GenBank/DDBJ whole genome shotgun (WGS) entry which is preliminary data.</text>
</comment>
<dbReference type="Proteomes" id="UP000886501">
    <property type="component" value="Unassembled WGS sequence"/>
</dbReference>
<reference evidence="1" key="2">
    <citation type="journal article" date="2020" name="Nat. Commun.">
        <title>Large-scale genome sequencing of mycorrhizal fungi provides insights into the early evolution of symbiotic traits.</title>
        <authorList>
            <person name="Miyauchi S."/>
            <person name="Kiss E."/>
            <person name="Kuo A."/>
            <person name="Drula E."/>
            <person name="Kohler A."/>
            <person name="Sanchez-Garcia M."/>
            <person name="Morin E."/>
            <person name="Andreopoulos B."/>
            <person name="Barry K.W."/>
            <person name="Bonito G."/>
            <person name="Buee M."/>
            <person name="Carver A."/>
            <person name="Chen C."/>
            <person name="Cichocki N."/>
            <person name="Clum A."/>
            <person name="Culley D."/>
            <person name="Crous P.W."/>
            <person name="Fauchery L."/>
            <person name="Girlanda M."/>
            <person name="Hayes R.D."/>
            <person name="Keri Z."/>
            <person name="LaButti K."/>
            <person name="Lipzen A."/>
            <person name="Lombard V."/>
            <person name="Magnuson J."/>
            <person name="Maillard F."/>
            <person name="Murat C."/>
            <person name="Nolan M."/>
            <person name="Ohm R.A."/>
            <person name="Pangilinan J."/>
            <person name="Pereira M.F."/>
            <person name="Perotto S."/>
            <person name="Peter M."/>
            <person name="Pfister S."/>
            <person name="Riley R."/>
            <person name="Sitrit Y."/>
            <person name="Stielow J.B."/>
            <person name="Szollosi G."/>
            <person name="Zifcakova L."/>
            <person name="Stursova M."/>
            <person name="Spatafora J.W."/>
            <person name="Tedersoo L."/>
            <person name="Vaario L.M."/>
            <person name="Yamada A."/>
            <person name="Yan M."/>
            <person name="Wang P."/>
            <person name="Xu J."/>
            <person name="Bruns T."/>
            <person name="Baldrian P."/>
            <person name="Vilgalys R."/>
            <person name="Dunand C."/>
            <person name="Henrissat B."/>
            <person name="Grigoriev I.V."/>
            <person name="Hibbett D."/>
            <person name="Nagy L.G."/>
            <person name="Martin F.M."/>
        </authorList>
    </citation>
    <scope>NUCLEOTIDE SEQUENCE</scope>
    <source>
        <strain evidence="1">P2</strain>
    </source>
</reference>
<sequence length="395" mass="44435">MPSLSLSLNHVLLHVIAVFLELRNQLPPFRLSPKKKSGRSKTVHRQTHLLSLAQSPEARGYQMLSVMRAMMMMPNANIFSCLHSSDMVGGELQLVFPISQEDFDSLLSGELQAEVHPVLVPEVVHSGVKDAADLDMRFAATISEWLLTRLEFVEVQVQTQENTLQLQFLLAWNTALEREVEELKQGLATLEGEFRVLVARMDGLERGSLSEYLSIDKLLCMDLGTVPSPLSLDEALALGIRQDYGPLETVTQLIPITEDEEQEIEDHLVSAWQAQGRAQVHALHHAKFDHHPYHKAVGNSTNTPHFVYHPDVRAECTVSSKSITRGLSGEMQIVFPLDIMDFDALSSEHLDNFDVHGLYNNVVWYRAVNDATDKMGNNILEVVPEENPEDWTDEE</sequence>
<organism evidence="1 2">
    <name type="scientific">Thelephora ganbajun</name>
    <name type="common">Ganba fungus</name>
    <dbReference type="NCBI Taxonomy" id="370292"/>
    <lineage>
        <taxon>Eukaryota</taxon>
        <taxon>Fungi</taxon>
        <taxon>Dikarya</taxon>
        <taxon>Basidiomycota</taxon>
        <taxon>Agaricomycotina</taxon>
        <taxon>Agaricomycetes</taxon>
        <taxon>Thelephorales</taxon>
        <taxon>Thelephoraceae</taxon>
        <taxon>Thelephora</taxon>
    </lineage>
</organism>
<evidence type="ECO:0000313" key="2">
    <source>
        <dbReference type="Proteomes" id="UP000886501"/>
    </source>
</evidence>
<gene>
    <name evidence="1" type="ORF">BDM02DRAFT_3193917</name>
</gene>
<dbReference type="EMBL" id="MU118693">
    <property type="protein sequence ID" value="KAF9642103.1"/>
    <property type="molecule type" value="Genomic_DNA"/>
</dbReference>
<proteinExistence type="predicted"/>
<reference evidence="1" key="1">
    <citation type="submission" date="2019-10" db="EMBL/GenBank/DDBJ databases">
        <authorList>
            <consortium name="DOE Joint Genome Institute"/>
            <person name="Kuo A."/>
            <person name="Miyauchi S."/>
            <person name="Kiss E."/>
            <person name="Drula E."/>
            <person name="Kohler A."/>
            <person name="Sanchez-Garcia M."/>
            <person name="Andreopoulos B."/>
            <person name="Barry K.W."/>
            <person name="Bonito G."/>
            <person name="Buee M."/>
            <person name="Carver A."/>
            <person name="Chen C."/>
            <person name="Cichocki N."/>
            <person name="Clum A."/>
            <person name="Culley D."/>
            <person name="Crous P.W."/>
            <person name="Fauchery L."/>
            <person name="Girlanda M."/>
            <person name="Hayes R."/>
            <person name="Keri Z."/>
            <person name="Labutti K."/>
            <person name="Lipzen A."/>
            <person name="Lombard V."/>
            <person name="Magnuson J."/>
            <person name="Maillard F."/>
            <person name="Morin E."/>
            <person name="Murat C."/>
            <person name="Nolan M."/>
            <person name="Ohm R."/>
            <person name="Pangilinan J."/>
            <person name="Pereira M."/>
            <person name="Perotto S."/>
            <person name="Peter M."/>
            <person name="Riley R."/>
            <person name="Sitrit Y."/>
            <person name="Stielow B."/>
            <person name="Szollosi G."/>
            <person name="Zifcakova L."/>
            <person name="Stursova M."/>
            <person name="Spatafora J.W."/>
            <person name="Tedersoo L."/>
            <person name="Vaario L.-M."/>
            <person name="Yamada A."/>
            <person name="Yan M."/>
            <person name="Wang P."/>
            <person name="Xu J."/>
            <person name="Bruns T."/>
            <person name="Baldrian P."/>
            <person name="Vilgalys R."/>
            <person name="Henrissat B."/>
            <person name="Grigoriev I.V."/>
            <person name="Hibbett D."/>
            <person name="Nagy L.G."/>
            <person name="Martin F.M."/>
        </authorList>
    </citation>
    <scope>NUCLEOTIDE SEQUENCE</scope>
    <source>
        <strain evidence="1">P2</strain>
    </source>
</reference>